<evidence type="ECO:0000313" key="3">
    <source>
        <dbReference type="Proteomes" id="UP001341840"/>
    </source>
</evidence>
<reference evidence="2 3" key="1">
    <citation type="journal article" date="2023" name="Plants (Basel)">
        <title>Bridging the Gap: Combining Genomics and Transcriptomics Approaches to Understand Stylosanthes scabra, an Orphan Legume from the Brazilian Caatinga.</title>
        <authorList>
            <person name="Ferreira-Neto J.R.C."/>
            <person name="da Silva M.D."/>
            <person name="Binneck E."/>
            <person name="de Melo N.F."/>
            <person name="da Silva R.H."/>
            <person name="de Melo A.L.T.M."/>
            <person name="Pandolfi V."/>
            <person name="Bustamante F.O."/>
            <person name="Brasileiro-Vidal A.C."/>
            <person name="Benko-Iseppon A.M."/>
        </authorList>
    </citation>
    <scope>NUCLEOTIDE SEQUENCE [LARGE SCALE GENOMIC DNA]</scope>
    <source>
        <tissue evidence="2">Leaves</tissue>
    </source>
</reference>
<feature type="compositionally biased region" description="Basic and acidic residues" evidence="1">
    <location>
        <begin position="10"/>
        <end position="19"/>
    </location>
</feature>
<dbReference type="Proteomes" id="UP001341840">
    <property type="component" value="Unassembled WGS sequence"/>
</dbReference>
<comment type="caution">
    <text evidence="2">The sequence shown here is derived from an EMBL/GenBank/DDBJ whole genome shotgun (WGS) entry which is preliminary data.</text>
</comment>
<evidence type="ECO:0000313" key="2">
    <source>
        <dbReference type="EMBL" id="MED6119401.1"/>
    </source>
</evidence>
<feature type="region of interest" description="Disordered" evidence="1">
    <location>
        <begin position="1"/>
        <end position="39"/>
    </location>
</feature>
<keyword evidence="3" id="KW-1185">Reference proteome</keyword>
<name>A0ABU6R4P6_9FABA</name>
<accession>A0ABU6R4P6</accession>
<organism evidence="2 3">
    <name type="scientific">Stylosanthes scabra</name>
    <dbReference type="NCBI Taxonomy" id="79078"/>
    <lineage>
        <taxon>Eukaryota</taxon>
        <taxon>Viridiplantae</taxon>
        <taxon>Streptophyta</taxon>
        <taxon>Embryophyta</taxon>
        <taxon>Tracheophyta</taxon>
        <taxon>Spermatophyta</taxon>
        <taxon>Magnoliopsida</taxon>
        <taxon>eudicotyledons</taxon>
        <taxon>Gunneridae</taxon>
        <taxon>Pentapetalae</taxon>
        <taxon>rosids</taxon>
        <taxon>fabids</taxon>
        <taxon>Fabales</taxon>
        <taxon>Fabaceae</taxon>
        <taxon>Papilionoideae</taxon>
        <taxon>50 kb inversion clade</taxon>
        <taxon>dalbergioids sensu lato</taxon>
        <taxon>Dalbergieae</taxon>
        <taxon>Pterocarpus clade</taxon>
        <taxon>Stylosanthes</taxon>
    </lineage>
</organism>
<proteinExistence type="predicted"/>
<sequence length="145" mass="16524">MRQVKTNNKKPGDNGKDKVISVNWRPPTPTDTLVDPRGDQRDACANLYHDSLAHDAQSLKESSSDHYHNRATRVLPQNIWGYVMLRGRLDSLLQPRHIHPSIILPFARRWSAAEKLLRYLPSAHIISLVEIPHTPTNRVSIRAKA</sequence>
<protein>
    <submittedName>
        <fullName evidence="2">Uncharacterized protein</fullName>
    </submittedName>
</protein>
<evidence type="ECO:0000256" key="1">
    <source>
        <dbReference type="SAM" id="MobiDB-lite"/>
    </source>
</evidence>
<gene>
    <name evidence="2" type="ORF">PIB30_011466</name>
</gene>
<dbReference type="EMBL" id="JASCZI010030236">
    <property type="protein sequence ID" value="MED6119401.1"/>
    <property type="molecule type" value="Genomic_DNA"/>
</dbReference>